<dbReference type="AlphaFoldDB" id="A0A1M5C5K3"/>
<dbReference type="PROSITE" id="PS51257">
    <property type="entry name" value="PROKAR_LIPOPROTEIN"/>
    <property type="match status" value="1"/>
</dbReference>
<organism evidence="1 2">
    <name type="scientific">Salegentibacter echinorum</name>
    <dbReference type="NCBI Taxonomy" id="1073325"/>
    <lineage>
        <taxon>Bacteria</taxon>
        <taxon>Pseudomonadati</taxon>
        <taxon>Bacteroidota</taxon>
        <taxon>Flavobacteriia</taxon>
        <taxon>Flavobacteriales</taxon>
        <taxon>Flavobacteriaceae</taxon>
        <taxon>Salegentibacter</taxon>
    </lineage>
</organism>
<evidence type="ECO:0008006" key="3">
    <source>
        <dbReference type="Google" id="ProtNLM"/>
    </source>
</evidence>
<keyword evidence="2" id="KW-1185">Reference proteome</keyword>
<protein>
    <recommendedName>
        <fullName evidence="3">Lipoprotein</fullName>
    </recommendedName>
</protein>
<gene>
    <name evidence="1" type="ORF">SAMN05444483_101349</name>
</gene>
<reference evidence="2" key="1">
    <citation type="submission" date="2016-11" db="EMBL/GenBank/DDBJ databases">
        <authorList>
            <person name="Varghese N."/>
            <person name="Submissions S."/>
        </authorList>
    </citation>
    <scope>NUCLEOTIDE SEQUENCE [LARGE SCALE GENOMIC DNA]</scope>
    <source>
        <strain evidence="2">DSM 24579</strain>
    </source>
</reference>
<dbReference type="RefSeq" id="WP_072876066.1">
    <property type="nucleotide sequence ID" value="NZ_FQVT01000001.1"/>
</dbReference>
<evidence type="ECO:0000313" key="1">
    <source>
        <dbReference type="EMBL" id="SHF49960.1"/>
    </source>
</evidence>
<dbReference type="Proteomes" id="UP000183945">
    <property type="component" value="Unassembled WGS sequence"/>
</dbReference>
<proteinExistence type="predicted"/>
<dbReference type="OrthoDB" id="1493159at2"/>
<accession>A0A1M5C5K3</accession>
<sequence>MKYFLFLIMIVSASGCVGDDAVSKPINLCSDLNCDKCVLIDRDIFNETETANYSFQEIKIVGDCLKIKYAGGG</sequence>
<evidence type="ECO:0000313" key="2">
    <source>
        <dbReference type="Proteomes" id="UP000183945"/>
    </source>
</evidence>
<name>A0A1M5C5K3_SALEC</name>
<dbReference type="EMBL" id="FQVT01000001">
    <property type="protein sequence ID" value="SHF49960.1"/>
    <property type="molecule type" value="Genomic_DNA"/>
</dbReference>